<dbReference type="Proteomes" id="UP000057938">
    <property type="component" value="Chromosome"/>
</dbReference>
<feature type="transmembrane region" description="Helical" evidence="1">
    <location>
        <begin position="392"/>
        <end position="413"/>
    </location>
</feature>
<feature type="transmembrane region" description="Helical" evidence="1">
    <location>
        <begin position="122"/>
        <end position="141"/>
    </location>
</feature>
<organism evidence="3 4">
    <name type="scientific">Altererythrobacter epoxidivorans</name>
    <dbReference type="NCBI Taxonomy" id="361183"/>
    <lineage>
        <taxon>Bacteria</taxon>
        <taxon>Pseudomonadati</taxon>
        <taxon>Pseudomonadota</taxon>
        <taxon>Alphaproteobacteria</taxon>
        <taxon>Sphingomonadales</taxon>
        <taxon>Erythrobacteraceae</taxon>
        <taxon>Altererythrobacter</taxon>
    </lineage>
</organism>
<dbReference type="Pfam" id="PF04235">
    <property type="entry name" value="DUF418"/>
    <property type="match status" value="1"/>
</dbReference>
<accession>A0A0M4LWB7</accession>
<feature type="transmembrane region" description="Helical" evidence="1">
    <location>
        <begin position="252"/>
        <end position="273"/>
    </location>
</feature>
<feature type="transmembrane region" description="Helical" evidence="1">
    <location>
        <begin position="45"/>
        <end position="67"/>
    </location>
</feature>
<keyword evidence="1" id="KW-0812">Transmembrane</keyword>
<dbReference type="RefSeq" id="WP_232301365.1">
    <property type="nucleotide sequence ID" value="NZ_CP012669.1"/>
</dbReference>
<feature type="transmembrane region" description="Helical" evidence="1">
    <location>
        <begin position="326"/>
        <end position="346"/>
    </location>
</feature>
<dbReference type="InterPro" id="IPR007349">
    <property type="entry name" value="DUF418"/>
</dbReference>
<feature type="transmembrane region" description="Helical" evidence="1">
    <location>
        <begin position="147"/>
        <end position="164"/>
    </location>
</feature>
<feature type="transmembrane region" description="Helical" evidence="1">
    <location>
        <begin position="171"/>
        <end position="193"/>
    </location>
</feature>
<reference evidence="3 4" key="1">
    <citation type="submission" date="2015-09" db="EMBL/GenBank/DDBJ databases">
        <title>Complete genome sequence of a benzo[a]pyrene-degrading bacterium Altererythrobacter epoxidivorans CGMCC 1.7731T.</title>
        <authorList>
            <person name="Li Z."/>
            <person name="Cheng H."/>
            <person name="Huo Y."/>
            <person name="Xu X."/>
        </authorList>
    </citation>
    <scope>NUCLEOTIDE SEQUENCE [LARGE SCALE GENOMIC DNA]</scope>
    <source>
        <strain evidence="3 4">CGMCC 1.7731</strain>
    </source>
</reference>
<evidence type="ECO:0000256" key="1">
    <source>
        <dbReference type="SAM" id="Phobius"/>
    </source>
</evidence>
<name>A0A0M4LWB7_9SPHN</name>
<dbReference type="PANTHER" id="PTHR30590">
    <property type="entry name" value="INNER MEMBRANE PROTEIN"/>
    <property type="match status" value="1"/>
</dbReference>
<dbReference type="STRING" id="361183.AMC99_02010"/>
<dbReference type="KEGG" id="aep:AMC99_02010"/>
<gene>
    <name evidence="3" type="ORF">AMC99_02010</name>
</gene>
<keyword evidence="4" id="KW-1185">Reference proteome</keyword>
<proteinExistence type="predicted"/>
<protein>
    <submittedName>
        <fullName evidence="3">Membrane protein, putative</fullName>
    </submittedName>
</protein>
<keyword evidence="1" id="KW-1133">Transmembrane helix</keyword>
<feature type="transmembrane region" description="Helical" evidence="1">
    <location>
        <begin position="285"/>
        <end position="306"/>
    </location>
</feature>
<keyword evidence="1" id="KW-0472">Membrane</keyword>
<dbReference type="PANTHER" id="PTHR30590:SF2">
    <property type="entry name" value="INNER MEMBRANE PROTEIN"/>
    <property type="match status" value="1"/>
</dbReference>
<sequence length="438" mass="48770">MSENENIPAAVAAEMYATGEVAHTPDQQPVAAADRIVTLDFIRGIAVLGILFANITAFGHPFMAYFWPPALATGTTPADEAVWLFQFAVIDGKFRGLFTLLFGAGIYLFMERAWARGATRWLQFRRLIILMLFGLSHYFLIWGGDILTLYSVWGMVALLTLKWQPKTQLKVGIGVLAVGTLLMTVLMGMNYAAAEIPAVNAQVPEEARAQLEGTEEKILTDSKQVTAIYQDGSYADVVERQLGEWGQLVQELIFAGMGETFGLILIGSALYRLGMFHGQFSEAKLRRWGWSGVIVGVVLSLLAGLWPYTTGFSFFTTMFVFNGLGGVPHLMTVFGLLSLFVVYAPVASQSAIGQRFVAAGRMAFTNYLGTSILMMFVFHGWAFGLFGRLSRVELFGVVLVTWVLMLFWSKAWLARFRYGPLEWLWRCLTYGKLFPLKR</sequence>
<evidence type="ECO:0000313" key="4">
    <source>
        <dbReference type="Proteomes" id="UP000057938"/>
    </source>
</evidence>
<dbReference type="InterPro" id="IPR052529">
    <property type="entry name" value="Bact_Transport_Assoc"/>
</dbReference>
<dbReference type="EMBL" id="CP012669">
    <property type="protein sequence ID" value="ALE17297.1"/>
    <property type="molecule type" value="Genomic_DNA"/>
</dbReference>
<feature type="transmembrane region" description="Helical" evidence="1">
    <location>
        <begin position="87"/>
        <end position="110"/>
    </location>
</feature>
<feature type="domain" description="DUF418" evidence="2">
    <location>
        <begin position="270"/>
        <end position="432"/>
    </location>
</feature>
<dbReference type="AlphaFoldDB" id="A0A0M4LWB7"/>
<evidence type="ECO:0000259" key="2">
    <source>
        <dbReference type="Pfam" id="PF04235"/>
    </source>
</evidence>
<evidence type="ECO:0000313" key="3">
    <source>
        <dbReference type="EMBL" id="ALE17297.1"/>
    </source>
</evidence>
<dbReference type="PATRIC" id="fig|361183.4.peg.1980"/>
<feature type="transmembrane region" description="Helical" evidence="1">
    <location>
        <begin position="367"/>
        <end position="386"/>
    </location>
</feature>